<protein>
    <submittedName>
        <fullName evidence="4">Hydrogenase</fullName>
    </submittedName>
</protein>
<dbReference type="InterPro" id="IPR036206">
    <property type="entry name" value="ThiamineP_synth_sf"/>
</dbReference>
<comment type="pathway">
    <text evidence="1">Cofactor biosynthesis; thiamine diphosphate biosynthesis.</text>
</comment>
<dbReference type="InterPro" id="IPR013785">
    <property type="entry name" value="Aldolase_TIM"/>
</dbReference>
<comment type="caution">
    <text evidence="4">The sequence shown here is derived from an EMBL/GenBank/DDBJ whole genome shotgun (WGS) entry which is preliminary data.</text>
</comment>
<reference evidence="4 5" key="1">
    <citation type="submission" date="2014-07" db="EMBL/GenBank/DDBJ databases">
        <authorList>
            <person name="McCorrison J."/>
            <person name="Sanka R."/>
            <person name="Torralba M."/>
            <person name="Gillis M."/>
            <person name="Haft D.H."/>
            <person name="Methe B."/>
            <person name="Sutton G."/>
            <person name="Nelson K.E."/>
        </authorList>
    </citation>
    <scope>NUCLEOTIDE SEQUENCE [LARGE SCALE GENOMIC DNA]</scope>
    <source>
        <strain evidence="4 5">DNF00320</strain>
    </source>
</reference>
<dbReference type="OrthoDB" id="194683at2"/>
<gene>
    <name evidence="4" type="ORF">HMPREF0647_03860</name>
</gene>
<proteinExistence type="predicted"/>
<dbReference type="Pfam" id="PF02581">
    <property type="entry name" value="TMP-TENI"/>
    <property type="match status" value="1"/>
</dbReference>
<dbReference type="Gene3D" id="3.20.20.70">
    <property type="entry name" value="Aldolase class I"/>
    <property type="match status" value="1"/>
</dbReference>
<dbReference type="Proteomes" id="UP000029525">
    <property type="component" value="Unassembled WGS sequence"/>
</dbReference>
<dbReference type="SUPFAM" id="SSF51391">
    <property type="entry name" value="Thiamin phosphate synthase"/>
    <property type="match status" value="1"/>
</dbReference>
<dbReference type="PANTHER" id="PTHR20857:SF15">
    <property type="entry name" value="THIAMINE-PHOSPHATE SYNTHASE"/>
    <property type="match status" value="1"/>
</dbReference>
<feature type="domain" description="Thiamine phosphate synthase/TenI" evidence="3">
    <location>
        <begin position="5"/>
        <end position="173"/>
    </location>
</feature>
<dbReference type="AlphaFoldDB" id="A0A096AEX6"/>
<dbReference type="GO" id="GO:0009228">
    <property type="term" value="P:thiamine biosynthetic process"/>
    <property type="evidence" value="ECO:0007669"/>
    <property type="project" value="UniProtKB-KW"/>
</dbReference>
<keyword evidence="2" id="KW-0784">Thiamine biosynthesis</keyword>
<accession>A0A096AEX6</accession>
<evidence type="ECO:0000313" key="5">
    <source>
        <dbReference type="Proteomes" id="UP000029525"/>
    </source>
</evidence>
<dbReference type="EMBL" id="JRNQ01000019">
    <property type="protein sequence ID" value="KGF45091.1"/>
    <property type="molecule type" value="Genomic_DNA"/>
</dbReference>
<dbReference type="GO" id="GO:0005737">
    <property type="term" value="C:cytoplasm"/>
    <property type="evidence" value="ECO:0007669"/>
    <property type="project" value="TreeGrafter"/>
</dbReference>
<name>A0A096AEX6_9BACT</name>
<evidence type="ECO:0000256" key="2">
    <source>
        <dbReference type="ARBA" id="ARBA00022977"/>
    </source>
</evidence>
<dbReference type="InterPro" id="IPR022998">
    <property type="entry name" value="ThiamineP_synth_TenI"/>
</dbReference>
<dbReference type="PANTHER" id="PTHR20857">
    <property type="entry name" value="THIAMINE-PHOSPHATE PYROPHOSPHORYLASE"/>
    <property type="match status" value="1"/>
</dbReference>
<evidence type="ECO:0000259" key="3">
    <source>
        <dbReference type="Pfam" id="PF02581"/>
    </source>
</evidence>
<evidence type="ECO:0000256" key="1">
    <source>
        <dbReference type="ARBA" id="ARBA00004948"/>
    </source>
</evidence>
<sequence>MEIIVITQPTFISNEAAIIQQLLSLGVARVHIRKPNMCIESCRQLIKDIPACFHAKLSLHDNFALTREFEIGGIHLNHRNPTIPKGFKGIISKSCHSFQEVIKNKETHNYLFLSPIFNSISKQGYLSAFTHKSLTLAHKQQIIDTNVYALGGVTLKNIHKLYDYGFGGAAILGDIWEKVGTTGFEKHVIKLVTH</sequence>
<dbReference type="CDD" id="cd00564">
    <property type="entry name" value="TMP_TenI"/>
    <property type="match status" value="1"/>
</dbReference>
<organism evidence="4 5">
    <name type="scientific">Prevotella bivia DNF00320</name>
    <dbReference type="NCBI Taxonomy" id="1401068"/>
    <lineage>
        <taxon>Bacteria</taxon>
        <taxon>Pseudomonadati</taxon>
        <taxon>Bacteroidota</taxon>
        <taxon>Bacteroidia</taxon>
        <taxon>Bacteroidales</taxon>
        <taxon>Prevotellaceae</taxon>
        <taxon>Prevotella</taxon>
    </lineage>
</organism>
<dbReference type="RefSeq" id="WP_036866478.1">
    <property type="nucleotide sequence ID" value="NZ_JRNQ01000019.1"/>
</dbReference>
<evidence type="ECO:0000313" key="4">
    <source>
        <dbReference type="EMBL" id="KGF45091.1"/>
    </source>
</evidence>
<dbReference type="GO" id="GO:0004789">
    <property type="term" value="F:thiamine-phosphate diphosphorylase activity"/>
    <property type="evidence" value="ECO:0007669"/>
    <property type="project" value="TreeGrafter"/>
</dbReference>